<dbReference type="EMBL" id="LR134266">
    <property type="protein sequence ID" value="VED66476.1"/>
    <property type="molecule type" value="Genomic_DNA"/>
</dbReference>
<evidence type="ECO:0000313" key="1">
    <source>
        <dbReference type="EMBL" id="VED66476.1"/>
    </source>
</evidence>
<dbReference type="AlphaFoldDB" id="A0A3S4MQY4"/>
<sequence>MDIKETFNQLDNTKFNDFNNRLEGFEKLFKDNDLLDMRDDLTKINKDEVIALCAEMRGYRAGFLDTLRLIAPEINLGDSKKVFLELWEEHNFNHRIDDLLAHYPYTNIEERIDFRLFEEYGTSSREEVAKMMIDDLDTSSDGEAKKLFLQEFLSLHKRENNIE</sequence>
<dbReference type="RefSeq" id="WP_126403690.1">
    <property type="nucleotide sequence ID" value="NZ_LR134266.1"/>
</dbReference>
<name>A0A3S4MQY4_9STRE</name>
<proteinExistence type="predicted"/>
<dbReference type="Proteomes" id="UP000270025">
    <property type="component" value="Chromosome"/>
</dbReference>
<reference evidence="1 2" key="1">
    <citation type="submission" date="2018-12" db="EMBL/GenBank/DDBJ databases">
        <authorList>
            <consortium name="Pathogen Informatics"/>
        </authorList>
    </citation>
    <scope>NUCLEOTIDE SEQUENCE [LARGE SCALE GENOMIC DNA]</scope>
    <source>
        <strain evidence="1 2">NCTC3166</strain>
    </source>
</reference>
<protein>
    <submittedName>
        <fullName evidence="1">Uncharacterized protein</fullName>
    </submittedName>
</protein>
<gene>
    <name evidence="1" type="ORF">NCTC3166_00260</name>
</gene>
<accession>A0A3S4MQY4</accession>
<dbReference type="KEGG" id="svf:NCTC3166_00260"/>
<evidence type="ECO:0000313" key="2">
    <source>
        <dbReference type="Proteomes" id="UP000270025"/>
    </source>
</evidence>
<keyword evidence="2" id="KW-1185">Reference proteome</keyword>
<organism evidence="1 2">
    <name type="scientific">Streptococcus viridans</name>
    <dbReference type="NCBI Taxonomy" id="78535"/>
    <lineage>
        <taxon>Bacteria</taxon>
        <taxon>Bacillati</taxon>
        <taxon>Bacillota</taxon>
        <taxon>Bacilli</taxon>
        <taxon>Lactobacillales</taxon>
        <taxon>Streptococcaceae</taxon>
        <taxon>Streptococcus</taxon>
    </lineage>
</organism>